<dbReference type="Proteomes" id="UP001162501">
    <property type="component" value="Chromosome 33"/>
</dbReference>
<gene>
    <name evidence="1" type="ORF">MRATA1EN22A_LOCUS21955</name>
</gene>
<reference evidence="1" key="1">
    <citation type="submission" date="2023-05" db="EMBL/GenBank/DDBJ databases">
        <authorList>
            <consortium name="ELIXIR-Norway"/>
        </authorList>
    </citation>
    <scope>NUCLEOTIDE SEQUENCE</scope>
</reference>
<dbReference type="EMBL" id="OX596117">
    <property type="protein sequence ID" value="CAN0495389.1"/>
    <property type="molecule type" value="Genomic_DNA"/>
</dbReference>
<evidence type="ECO:0000313" key="1">
    <source>
        <dbReference type="EMBL" id="CAN0495389.1"/>
    </source>
</evidence>
<name>A0AC59ZS12_RANTA</name>
<accession>A0AC59ZS12</accession>
<organism evidence="1 2">
    <name type="scientific">Rangifer tarandus platyrhynchus</name>
    <name type="common">Svalbard reindeer</name>
    <dbReference type="NCBI Taxonomy" id="3082113"/>
    <lineage>
        <taxon>Eukaryota</taxon>
        <taxon>Metazoa</taxon>
        <taxon>Chordata</taxon>
        <taxon>Craniata</taxon>
        <taxon>Vertebrata</taxon>
        <taxon>Euteleostomi</taxon>
        <taxon>Mammalia</taxon>
        <taxon>Eutheria</taxon>
        <taxon>Laurasiatheria</taxon>
        <taxon>Artiodactyla</taxon>
        <taxon>Ruminantia</taxon>
        <taxon>Pecora</taxon>
        <taxon>Cervidae</taxon>
        <taxon>Odocoileinae</taxon>
        <taxon>Rangifer</taxon>
    </lineage>
</organism>
<proteinExistence type="predicted"/>
<protein>
    <submittedName>
        <fullName evidence="1">Uncharacterized protein</fullName>
    </submittedName>
</protein>
<evidence type="ECO:0000313" key="2">
    <source>
        <dbReference type="Proteomes" id="UP001162501"/>
    </source>
</evidence>
<reference evidence="1" key="2">
    <citation type="submission" date="2025-03" db="EMBL/GenBank/DDBJ databases">
        <authorList>
            <consortium name="ELIXIR-Norway"/>
            <consortium name="Elixir Norway"/>
        </authorList>
    </citation>
    <scope>NUCLEOTIDE SEQUENCE</scope>
</reference>
<sequence length="269" mass="28102">MGVAKTTLLISVLLQLRSAWAHLPPAGSATPAVEKGDLLMPLGHEPPSSCLTRQKRSPGPDRGLQKRPRLRLHPGHSSATAQEQPVDSSESSSALRSTSWMQPPAREEHLASGLCWEVPVSLRHCSRTGRSSRAGHAAGPLSPQARSLPASRPARDKGACGGLAARRAGPRFPRRQLLAGLAKAAVLVRAPFTEGGARPGQDASSVYLQGRPCPAPSGRSGQAGGRGVSGGQWAGARARPPDSGPLLREPRADGLMGQKRSVKGDRSGL</sequence>